<dbReference type="AlphaFoldDB" id="A0A4Z2CS39"/>
<keyword evidence="2" id="KW-1185">Reference proteome</keyword>
<gene>
    <name evidence="1" type="ORF">EWB00_007986</name>
</gene>
<evidence type="ECO:0000313" key="2">
    <source>
        <dbReference type="Proteomes" id="UP000311919"/>
    </source>
</evidence>
<reference evidence="1 2" key="1">
    <citation type="submission" date="2019-03" db="EMBL/GenBank/DDBJ databases">
        <title>An improved genome assembly of the fluke Schistosoma japonicum.</title>
        <authorList>
            <person name="Hu W."/>
            <person name="Luo F."/>
            <person name="Yin M."/>
            <person name="Mo X."/>
            <person name="Sun C."/>
            <person name="Wu Q."/>
            <person name="Zhu B."/>
            <person name="Xiang M."/>
            <person name="Wang J."/>
            <person name="Wang Y."/>
            <person name="Zhang T."/>
            <person name="Xu B."/>
            <person name="Zheng H."/>
            <person name="Feng Z."/>
        </authorList>
    </citation>
    <scope>NUCLEOTIDE SEQUENCE [LARGE SCALE GENOMIC DNA]</scope>
    <source>
        <strain evidence="1">HuSjv2</strain>
        <tissue evidence="1">Worms</tissue>
    </source>
</reference>
<dbReference type="OrthoDB" id="6235425at2759"/>
<accession>A0A4Z2CS39</accession>
<name>A0A4Z2CS39_SCHJA</name>
<sequence length="344" mass="38783">MTDFRDVVCLSEYGTSYMCVDSCRNDYYDRLQFRIKRRSSEYSHHPFIWDDLEDLKSSLPEPSLREDIKVDKNDILGNACLDSEKGHSENLTEAPLISEGPYAVKYGARENSDNIPNNTADTGTQTQKASLQKAIKQPKAFVPYAIGSSPAPMSGARRTFNVKSDKDVYPSAVRAEARRKERLISFAHRNALNFKVPSEVYGPKRCIEKSGTSKLDKTEKHAPVLCESTARVNRLNSSNSRSNNHTIWKQTNSWVSEYTQKYSSYPSSVYVRGASVAASRSRPLCFSYSRPPSSFLESLVPSTPVLLSCRGSNPAFKSRRETHCDMCYAADLNRRYTRPLLSAH</sequence>
<proteinExistence type="predicted"/>
<dbReference type="EMBL" id="SKCS01000441">
    <property type="protein sequence ID" value="TNN07056.1"/>
    <property type="molecule type" value="Genomic_DNA"/>
</dbReference>
<protein>
    <submittedName>
        <fullName evidence="1">Dynein light chain type 1</fullName>
    </submittedName>
</protein>
<dbReference type="Proteomes" id="UP000311919">
    <property type="component" value="Unassembled WGS sequence"/>
</dbReference>
<evidence type="ECO:0000313" key="1">
    <source>
        <dbReference type="EMBL" id="TNN07056.1"/>
    </source>
</evidence>
<organism evidence="1 2">
    <name type="scientific">Schistosoma japonicum</name>
    <name type="common">Blood fluke</name>
    <dbReference type="NCBI Taxonomy" id="6182"/>
    <lineage>
        <taxon>Eukaryota</taxon>
        <taxon>Metazoa</taxon>
        <taxon>Spiralia</taxon>
        <taxon>Lophotrochozoa</taxon>
        <taxon>Platyhelminthes</taxon>
        <taxon>Trematoda</taxon>
        <taxon>Digenea</taxon>
        <taxon>Strigeidida</taxon>
        <taxon>Schistosomatoidea</taxon>
        <taxon>Schistosomatidae</taxon>
        <taxon>Schistosoma</taxon>
    </lineage>
</organism>
<comment type="caution">
    <text evidence="1">The sequence shown here is derived from an EMBL/GenBank/DDBJ whole genome shotgun (WGS) entry which is preliminary data.</text>
</comment>